<keyword evidence="3" id="KW-1185">Reference proteome</keyword>
<dbReference type="SUPFAM" id="SSF52047">
    <property type="entry name" value="RNI-like"/>
    <property type="match status" value="1"/>
</dbReference>
<evidence type="ECO:0000313" key="2">
    <source>
        <dbReference type="EMBL" id="KJA15923.1"/>
    </source>
</evidence>
<accession>A0A0D2LYG4</accession>
<dbReference type="InterPro" id="IPR001810">
    <property type="entry name" value="F-box_dom"/>
</dbReference>
<name>A0A0D2LYG4_HYPSF</name>
<dbReference type="Proteomes" id="UP000054270">
    <property type="component" value="Unassembled WGS sequence"/>
</dbReference>
<protein>
    <recommendedName>
        <fullName evidence="1">F-box domain-containing protein</fullName>
    </recommendedName>
</protein>
<evidence type="ECO:0000259" key="1">
    <source>
        <dbReference type="PROSITE" id="PS50181"/>
    </source>
</evidence>
<dbReference type="AlphaFoldDB" id="A0A0D2LYG4"/>
<dbReference type="EMBL" id="KN817632">
    <property type="protein sequence ID" value="KJA15923.1"/>
    <property type="molecule type" value="Genomic_DNA"/>
</dbReference>
<dbReference type="InterPro" id="IPR032675">
    <property type="entry name" value="LRR_dom_sf"/>
</dbReference>
<evidence type="ECO:0000313" key="3">
    <source>
        <dbReference type="Proteomes" id="UP000054270"/>
    </source>
</evidence>
<dbReference type="InterPro" id="IPR036047">
    <property type="entry name" value="F-box-like_dom_sf"/>
</dbReference>
<proteinExistence type="predicted"/>
<dbReference type="OrthoDB" id="2987979at2759"/>
<reference evidence="3" key="1">
    <citation type="submission" date="2014-04" db="EMBL/GenBank/DDBJ databases">
        <title>Evolutionary Origins and Diversification of the Mycorrhizal Mutualists.</title>
        <authorList>
            <consortium name="DOE Joint Genome Institute"/>
            <consortium name="Mycorrhizal Genomics Consortium"/>
            <person name="Kohler A."/>
            <person name="Kuo A."/>
            <person name="Nagy L.G."/>
            <person name="Floudas D."/>
            <person name="Copeland A."/>
            <person name="Barry K.W."/>
            <person name="Cichocki N."/>
            <person name="Veneault-Fourrey C."/>
            <person name="LaButti K."/>
            <person name="Lindquist E.A."/>
            <person name="Lipzen A."/>
            <person name="Lundell T."/>
            <person name="Morin E."/>
            <person name="Murat C."/>
            <person name="Riley R."/>
            <person name="Ohm R."/>
            <person name="Sun H."/>
            <person name="Tunlid A."/>
            <person name="Henrissat B."/>
            <person name="Grigoriev I.V."/>
            <person name="Hibbett D.S."/>
            <person name="Martin F."/>
        </authorList>
    </citation>
    <scope>NUCLEOTIDE SEQUENCE [LARGE SCALE GENOMIC DNA]</scope>
    <source>
        <strain evidence="3">FD-334 SS-4</strain>
    </source>
</reference>
<organism evidence="2 3">
    <name type="scientific">Hypholoma sublateritium (strain FD-334 SS-4)</name>
    <dbReference type="NCBI Taxonomy" id="945553"/>
    <lineage>
        <taxon>Eukaryota</taxon>
        <taxon>Fungi</taxon>
        <taxon>Dikarya</taxon>
        <taxon>Basidiomycota</taxon>
        <taxon>Agaricomycotina</taxon>
        <taxon>Agaricomycetes</taxon>
        <taxon>Agaricomycetidae</taxon>
        <taxon>Agaricales</taxon>
        <taxon>Agaricineae</taxon>
        <taxon>Strophariaceae</taxon>
        <taxon>Hypholoma</taxon>
    </lineage>
</organism>
<dbReference type="SUPFAM" id="SSF81383">
    <property type="entry name" value="F-box domain"/>
    <property type="match status" value="1"/>
</dbReference>
<dbReference type="PROSITE" id="PS50181">
    <property type="entry name" value="FBOX"/>
    <property type="match status" value="1"/>
</dbReference>
<feature type="domain" description="F-box" evidence="1">
    <location>
        <begin position="11"/>
        <end position="56"/>
    </location>
</feature>
<sequence>MATVSLEAVAPVTGNDLPDEIWENIIHYVGASTAYKLSSVNRPFLSFVLSTKYREVQWVTFDTKFFNTLQRLQDPIIGRYVQKLVIRAWFIDLLFKRDMLLKDAPSAEESGIQTMVRMVNNFLFPKAVPPQSLPPQDKSSFEKVGFDASFKAGVLSAGLSSLEIVRMLVIAVNGMANATVLDFEWRDLPLNAYTVVFLKSTRTAFQSSLRRLVLKAQICKFKELLAITDFENIDELDFSFHYQADRTAKNATKENRHVRGIEEFQDAVLPFITHRRHKLRSLSIRSWDTADLSDFFSALPVLPSLRSFSVHLPFDTNTLSEPSSLLSVLKNGKSSLLHISFRGQHRNLQNWSRMNDQLLAHSHYLHNLESLEIPFLALEKTVRLISRSRDTLTRLCLTDKCLKVQDIVAVADVFAHRPFQLRHLRVEVLSIDFALIQTLSRRFPGLTSLVLIVLSFPSGIDIRDVVSGIVLLLVL</sequence>
<dbReference type="Gene3D" id="3.80.10.10">
    <property type="entry name" value="Ribonuclease Inhibitor"/>
    <property type="match status" value="1"/>
</dbReference>
<gene>
    <name evidence="2" type="ORF">HYPSUDRAFT_148522</name>
</gene>
<dbReference type="OMA" id="FITHRRH"/>